<protein>
    <recommendedName>
        <fullName evidence="4">Invasion associated locus B family protein</fullName>
    </recommendedName>
</protein>
<organism evidence="2 3">
    <name type="scientific">Rhizomicrobium palustre</name>
    <dbReference type="NCBI Taxonomy" id="189966"/>
    <lineage>
        <taxon>Bacteria</taxon>
        <taxon>Pseudomonadati</taxon>
        <taxon>Pseudomonadota</taxon>
        <taxon>Alphaproteobacteria</taxon>
        <taxon>Micropepsales</taxon>
        <taxon>Micropepsaceae</taxon>
        <taxon>Rhizomicrobium</taxon>
    </lineage>
</organism>
<evidence type="ECO:0000313" key="3">
    <source>
        <dbReference type="Proteomes" id="UP000570514"/>
    </source>
</evidence>
<evidence type="ECO:0000313" key="2">
    <source>
        <dbReference type="EMBL" id="NIK90410.1"/>
    </source>
</evidence>
<evidence type="ECO:0000256" key="1">
    <source>
        <dbReference type="SAM" id="SignalP"/>
    </source>
</evidence>
<feature type="chain" id="PRO_5032271376" description="Invasion associated locus B family protein" evidence="1">
    <location>
        <begin position="25"/>
        <end position="194"/>
    </location>
</feature>
<comment type="caution">
    <text evidence="2">The sequence shown here is derived from an EMBL/GenBank/DDBJ whole genome shotgun (WGS) entry which is preliminary data.</text>
</comment>
<name>A0A846N5Z5_9PROT</name>
<dbReference type="EMBL" id="JAASRM010000001">
    <property type="protein sequence ID" value="NIK90410.1"/>
    <property type="molecule type" value="Genomic_DNA"/>
</dbReference>
<sequence>MSLPARATLALVLAAAFVCLPASAARKAAKKPAAKPAVSAASEAPTLLGTSKDWTAYQASTPEGKTCYALSSPKTTSPVIKGGRDQVYIIISTWPGRNVKDELQIVPGYQYKEGEPITALVGNRKTEFFAKNDAKSGSAWVKEVNDEAALVKSMRGGSKLVVTGTSKKGSTTTDTYSLSGIATALDRAHQACGN</sequence>
<dbReference type="InterPro" id="IPR010642">
    <property type="entry name" value="Invasion_prot_B"/>
</dbReference>
<dbReference type="Proteomes" id="UP000570514">
    <property type="component" value="Unassembled WGS sequence"/>
</dbReference>
<keyword evidence="3" id="KW-1185">Reference proteome</keyword>
<accession>A0A846N5Z5</accession>
<feature type="signal peptide" evidence="1">
    <location>
        <begin position="1"/>
        <end position="24"/>
    </location>
</feature>
<dbReference type="Pfam" id="PF06776">
    <property type="entry name" value="IalB"/>
    <property type="match status" value="1"/>
</dbReference>
<reference evidence="2 3" key="1">
    <citation type="submission" date="2020-03" db="EMBL/GenBank/DDBJ databases">
        <title>Genomic Encyclopedia of Type Strains, Phase IV (KMG-IV): sequencing the most valuable type-strain genomes for metagenomic binning, comparative biology and taxonomic classification.</title>
        <authorList>
            <person name="Goeker M."/>
        </authorList>
    </citation>
    <scope>NUCLEOTIDE SEQUENCE [LARGE SCALE GENOMIC DNA]</scope>
    <source>
        <strain evidence="2 3">DSM 19867</strain>
    </source>
</reference>
<evidence type="ECO:0008006" key="4">
    <source>
        <dbReference type="Google" id="ProtNLM"/>
    </source>
</evidence>
<gene>
    <name evidence="2" type="ORF">FHS83_003728</name>
</gene>
<dbReference type="AlphaFoldDB" id="A0A846N5Z5"/>
<keyword evidence="1" id="KW-0732">Signal</keyword>
<proteinExistence type="predicted"/>
<dbReference type="RefSeq" id="WP_167084941.1">
    <property type="nucleotide sequence ID" value="NZ_BAAADC010000001.1"/>
</dbReference>